<evidence type="ECO:0000256" key="1">
    <source>
        <dbReference type="PROSITE-ProRule" id="PRU00175"/>
    </source>
</evidence>
<keyword evidence="3" id="KW-0812">Transmembrane</keyword>
<keyword evidence="3" id="KW-1133">Transmembrane helix</keyword>
<organism evidence="5 6">
    <name type="scientific">Modicella reniformis</name>
    <dbReference type="NCBI Taxonomy" id="1440133"/>
    <lineage>
        <taxon>Eukaryota</taxon>
        <taxon>Fungi</taxon>
        <taxon>Fungi incertae sedis</taxon>
        <taxon>Mucoromycota</taxon>
        <taxon>Mortierellomycotina</taxon>
        <taxon>Mortierellomycetes</taxon>
        <taxon>Mortierellales</taxon>
        <taxon>Mortierellaceae</taxon>
        <taxon>Modicella</taxon>
    </lineage>
</organism>
<sequence length="328" mass="36376">YLVVAPVITGVAMGFSCMGLIPFFTLMLLMLAALILLYLFYVVFICLVWPVEKFNLSRRRAVSRMNGGYQSDGTTNTTDLRQIERALADAELMEARRRSGFAKAENIKMTPAMAAIPIVIFRKPKSTQQQQQQQQQKVTVEEEKGPLDAMASPPSPPRQRNSEKDLGDHQSVVIHIPQSDSGDLHDDDDYANDTQSGSSSAQYNNSAIALPHPNTPGGTRSYPVGSTPSGNTGKQWSTGMISSSSEGSSSLSSISHASSGKMPCSRKNTGSLPTDYPTIVDEECAICLFDFEDRDELRHLYCHHFFHRNCVDRWLSKHPFCPKCKRHI</sequence>
<accession>A0A9P6ITJ4</accession>
<evidence type="ECO:0000313" key="6">
    <source>
        <dbReference type="Proteomes" id="UP000749646"/>
    </source>
</evidence>
<protein>
    <recommendedName>
        <fullName evidence="4">RING-type domain-containing protein</fullName>
    </recommendedName>
</protein>
<proteinExistence type="predicted"/>
<keyword evidence="1" id="KW-0479">Metal-binding</keyword>
<keyword evidence="1" id="KW-0863">Zinc-finger</keyword>
<dbReference type="PANTHER" id="PTHR45676">
    <property type="entry name" value="RING-H2 FINGER PROTEIN ATL51-RELATED"/>
    <property type="match status" value="1"/>
</dbReference>
<feature type="region of interest" description="Disordered" evidence="2">
    <location>
        <begin position="124"/>
        <end position="271"/>
    </location>
</feature>
<feature type="compositionally biased region" description="Polar residues" evidence="2">
    <location>
        <begin position="192"/>
        <end position="207"/>
    </location>
</feature>
<feature type="compositionally biased region" description="Polar residues" evidence="2">
    <location>
        <begin position="224"/>
        <end position="241"/>
    </location>
</feature>
<dbReference type="OrthoDB" id="8062037at2759"/>
<dbReference type="PANTHER" id="PTHR45676:SF41">
    <property type="entry name" value="RING-H2 FINGER PROTEIN ATL66"/>
    <property type="match status" value="1"/>
</dbReference>
<evidence type="ECO:0000259" key="4">
    <source>
        <dbReference type="PROSITE" id="PS50089"/>
    </source>
</evidence>
<dbReference type="Proteomes" id="UP000749646">
    <property type="component" value="Unassembled WGS sequence"/>
</dbReference>
<evidence type="ECO:0000256" key="2">
    <source>
        <dbReference type="SAM" id="MobiDB-lite"/>
    </source>
</evidence>
<dbReference type="InterPro" id="IPR013083">
    <property type="entry name" value="Znf_RING/FYVE/PHD"/>
</dbReference>
<feature type="compositionally biased region" description="Low complexity" evidence="2">
    <location>
        <begin position="242"/>
        <end position="259"/>
    </location>
</feature>
<keyword evidence="6" id="KW-1185">Reference proteome</keyword>
<gene>
    <name evidence="5" type="ORF">BGZ65_009485</name>
</gene>
<feature type="domain" description="RING-type" evidence="4">
    <location>
        <begin position="284"/>
        <end position="325"/>
    </location>
</feature>
<evidence type="ECO:0000256" key="3">
    <source>
        <dbReference type="SAM" id="Phobius"/>
    </source>
</evidence>
<dbReference type="Gene3D" id="3.30.40.10">
    <property type="entry name" value="Zinc/RING finger domain, C3HC4 (zinc finger)"/>
    <property type="match status" value="1"/>
</dbReference>
<dbReference type="GO" id="GO:0008270">
    <property type="term" value="F:zinc ion binding"/>
    <property type="evidence" value="ECO:0007669"/>
    <property type="project" value="UniProtKB-KW"/>
</dbReference>
<keyword evidence="1" id="KW-0862">Zinc</keyword>
<keyword evidence="3" id="KW-0472">Membrane</keyword>
<dbReference type="InterPro" id="IPR001841">
    <property type="entry name" value="Znf_RING"/>
</dbReference>
<dbReference type="Pfam" id="PF13639">
    <property type="entry name" value="zf-RING_2"/>
    <property type="match status" value="1"/>
</dbReference>
<dbReference type="AlphaFoldDB" id="A0A9P6ITJ4"/>
<dbReference type="EMBL" id="JAAAHW010007711">
    <property type="protein sequence ID" value="KAF9946678.1"/>
    <property type="molecule type" value="Genomic_DNA"/>
</dbReference>
<feature type="transmembrane region" description="Helical" evidence="3">
    <location>
        <begin position="20"/>
        <end position="51"/>
    </location>
</feature>
<reference evidence="5" key="1">
    <citation type="journal article" date="2020" name="Fungal Divers.">
        <title>Resolving the Mortierellaceae phylogeny through synthesis of multi-gene phylogenetics and phylogenomics.</title>
        <authorList>
            <person name="Vandepol N."/>
            <person name="Liber J."/>
            <person name="Desiro A."/>
            <person name="Na H."/>
            <person name="Kennedy M."/>
            <person name="Barry K."/>
            <person name="Grigoriev I.V."/>
            <person name="Miller A.N."/>
            <person name="O'Donnell K."/>
            <person name="Stajich J.E."/>
            <person name="Bonito G."/>
        </authorList>
    </citation>
    <scope>NUCLEOTIDE SEQUENCE</scope>
    <source>
        <strain evidence="5">MES-2147</strain>
    </source>
</reference>
<comment type="caution">
    <text evidence="5">The sequence shown here is derived from an EMBL/GenBank/DDBJ whole genome shotgun (WGS) entry which is preliminary data.</text>
</comment>
<dbReference type="SMART" id="SM00184">
    <property type="entry name" value="RING"/>
    <property type="match status" value="1"/>
</dbReference>
<name>A0A9P6ITJ4_9FUNG</name>
<dbReference type="PROSITE" id="PS50089">
    <property type="entry name" value="ZF_RING_2"/>
    <property type="match status" value="1"/>
</dbReference>
<evidence type="ECO:0000313" key="5">
    <source>
        <dbReference type="EMBL" id="KAF9946678.1"/>
    </source>
</evidence>
<feature type="non-terminal residue" evidence="5">
    <location>
        <position position="1"/>
    </location>
</feature>
<dbReference type="SUPFAM" id="SSF57850">
    <property type="entry name" value="RING/U-box"/>
    <property type="match status" value="1"/>
</dbReference>